<dbReference type="EMBL" id="NBSK02000001">
    <property type="protein sequence ID" value="KAJ0224748.1"/>
    <property type="molecule type" value="Genomic_DNA"/>
</dbReference>
<organism evidence="7 8">
    <name type="scientific">Lactuca sativa</name>
    <name type="common">Garden lettuce</name>
    <dbReference type="NCBI Taxonomy" id="4236"/>
    <lineage>
        <taxon>Eukaryota</taxon>
        <taxon>Viridiplantae</taxon>
        <taxon>Streptophyta</taxon>
        <taxon>Embryophyta</taxon>
        <taxon>Tracheophyta</taxon>
        <taxon>Spermatophyta</taxon>
        <taxon>Magnoliopsida</taxon>
        <taxon>eudicotyledons</taxon>
        <taxon>Gunneridae</taxon>
        <taxon>Pentapetalae</taxon>
        <taxon>asterids</taxon>
        <taxon>campanulids</taxon>
        <taxon>Asterales</taxon>
        <taxon>Asteraceae</taxon>
        <taxon>Cichorioideae</taxon>
        <taxon>Cichorieae</taxon>
        <taxon>Lactucinae</taxon>
        <taxon>Lactuca</taxon>
    </lineage>
</organism>
<gene>
    <name evidence="7" type="ORF">LSAT_V11C100042160</name>
</gene>
<feature type="transmembrane region" description="Helical" evidence="5">
    <location>
        <begin position="180"/>
        <end position="196"/>
    </location>
</feature>
<evidence type="ECO:0000256" key="5">
    <source>
        <dbReference type="SAM" id="Phobius"/>
    </source>
</evidence>
<feature type="transmembrane region" description="Helical" evidence="5">
    <location>
        <begin position="87"/>
        <end position="107"/>
    </location>
</feature>
<evidence type="ECO:0000256" key="2">
    <source>
        <dbReference type="ARBA" id="ARBA00022692"/>
    </source>
</evidence>
<feature type="transmembrane region" description="Helical" evidence="5">
    <location>
        <begin position="114"/>
        <end position="131"/>
    </location>
</feature>
<evidence type="ECO:0000313" key="7">
    <source>
        <dbReference type="EMBL" id="KAJ0224748.1"/>
    </source>
</evidence>
<dbReference type="Proteomes" id="UP000235145">
    <property type="component" value="Unassembled WGS sequence"/>
</dbReference>
<dbReference type="GO" id="GO:0005385">
    <property type="term" value="F:zinc ion transmembrane transporter activity"/>
    <property type="evidence" value="ECO:0000318"/>
    <property type="project" value="GO_Central"/>
</dbReference>
<keyword evidence="6" id="KW-0732">Signal</keyword>
<dbReference type="Pfam" id="PF02535">
    <property type="entry name" value="Zip"/>
    <property type="match status" value="1"/>
</dbReference>
<feature type="transmembrane region" description="Helical" evidence="5">
    <location>
        <begin position="216"/>
        <end position="236"/>
    </location>
</feature>
<feature type="transmembrane region" description="Helical" evidence="5">
    <location>
        <begin position="580"/>
        <end position="600"/>
    </location>
</feature>
<dbReference type="InterPro" id="IPR003689">
    <property type="entry name" value="ZIP"/>
</dbReference>
<keyword evidence="8" id="KW-1185">Reference proteome</keyword>
<feature type="transmembrane region" description="Helical" evidence="5">
    <location>
        <begin position="143"/>
        <end position="160"/>
    </location>
</feature>
<feature type="transmembrane region" description="Helical" evidence="5">
    <location>
        <begin position="248"/>
        <end position="268"/>
    </location>
</feature>
<accession>A0A9R1WJC0</accession>
<feature type="transmembrane region" description="Helical" evidence="5">
    <location>
        <begin position="550"/>
        <end position="574"/>
    </location>
</feature>
<reference evidence="7 8" key="1">
    <citation type="journal article" date="2017" name="Nat. Commun.">
        <title>Genome assembly with in vitro proximity ligation data and whole-genome triplication in lettuce.</title>
        <authorList>
            <person name="Reyes-Chin-Wo S."/>
            <person name="Wang Z."/>
            <person name="Yang X."/>
            <person name="Kozik A."/>
            <person name="Arikit S."/>
            <person name="Song C."/>
            <person name="Xia L."/>
            <person name="Froenicke L."/>
            <person name="Lavelle D.O."/>
            <person name="Truco M.J."/>
            <person name="Xia R."/>
            <person name="Zhu S."/>
            <person name="Xu C."/>
            <person name="Xu H."/>
            <person name="Xu X."/>
            <person name="Cox K."/>
            <person name="Korf I."/>
            <person name="Meyers B.C."/>
            <person name="Michelmore R.W."/>
        </authorList>
    </citation>
    <scope>NUCLEOTIDE SEQUENCE [LARGE SCALE GENOMIC DNA]</scope>
    <source>
        <strain evidence="8">cv. Salinas</strain>
        <tissue evidence="7">Seedlings</tissue>
    </source>
</reference>
<comment type="subcellular location">
    <subcellularLocation>
        <location evidence="1">Membrane</location>
        <topology evidence="1">Multi-pass membrane protein</topology>
    </subcellularLocation>
</comment>
<evidence type="ECO:0000256" key="3">
    <source>
        <dbReference type="ARBA" id="ARBA00022989"/>
    </source>
</evidence>
<evidence type="ECO:0000256" key="6">
    <source>
        <dbReference type="SAM" id="SignalP"/>
    </source>
</evidence>
<feature type="transmembrane region" description="Helical" evidence="5">
    <location>
        <begin position="492"/>
        <end position="514"/>
    </location>
</feature>
<dbReference type="PANTHER" id="PTHR11040">
    <property type="entry name" value="ZINC/IRON TRANSPORTER"/>
    <property type="match status" value="1"/>
</dbReference>
<keyword evidence="3 5" id="KW-1133">Transmembrane helix</keyword>
<dbReference type="GO" id="GO:0071577">
    <property type="term" value="P:zinc ion transmembrane transport"/>
    <property type="evidence" value="ECO:0000318"/>
    <property type="project" value="GO_Central"/>
</dbReference>
<feature type="transmembrane region" description="Helical" evidence="5">
    <location>
        <begin position="407"/>
        <end position="425"/>
    </location>
</feature>
<protein>
    <submittedName>
        <fullName evidence="7">Uncharacterized protein</fullName>
    </submittedName>
</protein>
<dbReference type="PANTHER" id="PTHR11040:SF70">
    <property type="entry name" value="OS05G0316100 PROTEIN"/>
    <property type="match status" value="1"/>
</dbReference>
<evidence type="ECO:0000313" key="8">
    <source>
        <dbReference type="Proteomes" id="UP000235145"/>
    </source>
</evidence>
<comment type="caution">
    <text evidence="7">The sequence shown here is derived from an EMBL/GenBank/DDBJ whole genome shotgun (WGS) entry which is preliminary data.</text>
</comment>
<dbReference type="AlphaFoldDB" id="A0A9R1WJC0"/>
<sequence length="647" mass="69016">MGSIHKQIFILFLFSLVLYTTSATSDSENKTTTTERLITAPLKDTIGSVIDGNNLGEVFNTINEELDGKKSGNSNSNSNNRVSVTTVALFTLAMAAATGLGALPFFFVELDAQWAGICNGMAAGVMLAASFDLIQEGRDHGSGSWVVMGILTGGIFIWLCKQFLEHYGEVSMLDIKGADANKVILVIGIMTLHSFGEGSGVGVSFAGSKGLSQGLLVTLAIAVHNIPEGLAVSMVLASRGVSPQNAMLWSVITSLPQPIVAVPSFICADAFNKMLPFCTGFAAGCMIWMVVAEVLPDAFKVIGRMELDSFQPTMEWNLKFQFQFHKILNEKYLNGFFLSYFYRKHLHLMLHQQPLFQLPPWKLLEPCSKISASITKGASGFLVSLLFGLGPLLGGNILVAFALAFHLHHTLLTGISSGIAFLLATWRPLQLLFTSKLNFFTLAFLLATGATFTHITTTAATKLAARKKTSANTLPDSRYSPTFTISPTTLQSILSCLTIALHALVEGLALGVAAPKAYGFGRHMLLPVCLHGLTRGAAVASCIFGATDSWYGALAGSGLIGIVGPVSAIGAILAGIDYSGLDHLMVFACGGLIPCFLSMFKRAVRLDRRKSMAGVVAGVGFATVCLMSTKLVCLHTPYCNSAPEAVR</sequence>
<feature type="transmembrane region" description="Helical" evidence="5">
    <location>
        <begin position="378"/>
        <end position="401"/>
    </location>
</feature>
<feature type="signal peptide" evidence="6">
    <location>
        <begin position="1"/>
        <end position="23"/>
    </location>
</feature>
<feature type="transmembrane region" description="Helical" evidence="5">
    <location>
        <begin position="437"/>
        <end position="455"/>
    </location>
</feature>
<feature type="chain" id="PRO_5040341048" evidence="6">
    <location>
        <begin position="24"/>
        <end position="647"/>
    </location>
</feature>
<keyword evidence="4 5" id="KW-0472">Membrane</keyword>
<evidence type="ECO:0000256" key="1">
    <source>
        <dbReference type="ARBA" id="ARBA00004141"/>
    </source>
</evidence>
<feature type="transmembrane region" description="Helical" evidence="5">
    <location>
        <begin position="274"/>
        <end position="295"/>
    </location>
</feature>
<proteinExistence type="predicted"/>
<keyword evidence="2 5" id="KW-0812">Transmembrane</keyword>
<feature type="transmembrane region" description="Helical" evidence="5">
    <location>
        <begin position="612"/>
        <end position="632"/>
    </location>
</feature>
<evidence type="ECO:0000256" key="4">
    <source>
        <dbReference type="ARBA" id="ARBA00023136"/>
    </source>
</evidence>
<name>A0A9R1WJC0_LACSA</name>
<dbReference type="GO" id="GO:0016020">
    <property type="term" value="C:membrane"/>
    <property type="evidence" value="ECO:0000318"/>
    <property type="project" value="GO_Central"/>
</dbReference>